<dbReference type="Pfam" id="PF24863">
    <property type="entry name" value="zf-CCCH_Mcm10"/>
    <property type="match status" value="1"/>
</dbReference>
<feature type="region of interest" description="Disordered" evidence="1">
    <location>
        <begin position="54"/>
        <end position="91"/>
    </location>
</feature>
<dbReference type="InterPro" id="IPR055065">
    <property type="entry name" value="OB_MCM10"/>
</dbReference>
<name>B3RUS2_TRIAD</name>
<dbReference type="InterPro" id="IPR056791">
    <property type="entry name" value="Znf_Mcm10_C"/>
</dbReference>
<evidence type="ECO:0000313" key="4">
    <source>
        <dbReference type="Proteomes" id="UP000009022"/>
    </source>
</evidence>
<sequence>MADPDNFETLLSLMDEKEDANHSINDTNFSMVDALNELAKYKNKCKTLENHLNNFNHQQGNTKPTTPKNLLQGEKTNAAPTKKYQNKSDADREKYSGLRIVKPVISSVSLDTKMKDKKFVKLCELKWQKDKLNDDNNWVIMAVIIQKLPPKQASNGKTYGILKLSDFNTTISLFLFGDSYKEHWKIVEGTVIAVVNATVMKSKEGKKYDDISLSLDCIHKLLPVGMSKDMGKCIATRNDGAVCTNVIDRYGAPHVPKYAPLKRKMEKDIYFYQGQTFMMKPPPPTKQNKKISLKDIGGSEVKTVSFPLTQTLAGSTSVNNSRVESVRENSSGSKVNRSPLIDQESFRKMLQVPSVGSRNIIQHLTDDQLHKDSKNVSEKALSASQLLKVHAEATKTGTTPVNFEKVGPRLGRGLLPGAFINLPSKISRCAAKQRAIAIVKQKPLKNVDPNSTSVTLTEKDLQRINKRREDNVERSNRQLEKNSNSNQDNKDSPPVKKKRKGILGDLNTIDLQSPEGQLLLEAKSAFENIVTDMDLERQELYFQELERKEKIYDQLQSIRDQTVSAYHCKACRYTAQSISPLCKEHNHTVNRIKARKRFFECRNCNYRTITYNQIIPIVPCRKCQGINFKKTGMYKEKEGPKADRDILLPRGVEHPNFLNSLR</sequence>
<dbReference type="GO" id="GO:0003697">
    <property type="term" value="F:single-stranded DNA binding"/>
    <property type="evidence" value="ECO:0000318"/>
    <property type="project" value="GO_Central"/>
</dbReference>
<dbReference type="AlphaFoldDB" id="B3RUS2"/>
<feature type="compositionally biased region" description="Polar residues" evidence="1">
    <location>
        <begin position="319"/>
        <end position="336"/>
    </location>
</feature>
<dbReference type="PANTHER" id="PTHR13454">
    <property type="entry name" value="PROTEIN MCM10 HOMOLOG"/>
    <property type="match status" value="1"/>
</dbReference>
<feature type="compositionally biased region" description="Polar residues" evidence="1">
    <location>
        <begin position="54"/>
        <end position="79"/>
    </location>
</feature>
<dbReference type="GO" id="GO:0006270">
    <property type="term" value="P:DNA replication initiation"/>
    <property type="evidence" value="ECO:0000318"/>
    <property type="project" value="GO_Central"/>
</dbReference>
<gene>
    <name evidence="3" type="ORF">TRIADDRAFT_55391</name>
</gene>
<dbReference type="HOGENOM" id="CLU_014680_0_0_1"/>
<feature type="region of interest" description="Disordered" evidence="1">
    <location>
        <begin position="319"/>
        <end position="339"/>
    </location>
</feature>
<dbReference type="PANTHER" id="PTHR13454:SF11">
    <property type="entry name" value="PROTEIN MCM10 HOMOLOG"/>
    <property type="match status" value="1"/>
</dbReference>
<protein>
    <recommendedName>
        <fullName evidence="2">Replication factor Mcm10 C-terminal domain-containing protein</fullName>
    </recommendedName>
</protein>
<feature type="compositionally biased region" description="Basic and acidic residues" evidence="1">
    <location>
        <begin position="457"/>
        <end position="480"/>
    </location>
</feature>
<dbReference type="CTD" id="6753118"/>
<evidence type="ECO:0000256" key="1">
    <source>
        <dbReference type="SAM" id="MobiDB-lite"/>
    </source>
</evidence>
<dbReference type="Proteomes" id="UP000009022">
    <property type="component" value="Unassembled WGS sequence"/>
</dbReference>
<keyword evidence="4" id="KW-1185">Reference proteome</keyword>
<proteinExistence type="predicted"/>
<dbReference type="Pfam" id="PF09332">
    <property type="entry name" value="Mcm10"/>
    <property type="match status" value="1"/>
</dbReference>
<dbReference type="RefSeq" id="XP_002111406.1">
    <property type="nucleotide sequence ID" value="XM_002111370.1"/>
</dbReference>
<dbReference type="OrthoDB" id="273123at2759"/>
<evidence type="ECO:0000259" key="2">
    <source>
        <dbReference type="SMART" id="SM01280"/>
    </source>
</evidence>
<dbReference type="InterPro" id="IPR040184">
    <property type="entry name" value="Mcm10"/>
</dbReference>
<dbReference type="PhylomeDB" id="B3RUS2"/>
<dbReference type="GO" id="GO:0003688">
    <property type="term" value="F:DNA replication origin binding"/>
    <property type="evidence" value="ECO:0000318"/>
    <property type="project" value="GO_Central"/>
</dbReference>
<feature type="region of interest" description="Disordered" evidence="1">
    <location>
        <begin position="447"/>
        <end position="501"/>
    </location>
</feature>
<organism evidence="3 4">
    <name type="scientific">Trichoplax adhaerens</name>
    <name type="common">Trichoplax reptans</name>
    <dbReference type="NCBI Taxonomy" id="10228"/>
    <lineage>
        <taxon>Eukaryota</taxon>
        <taxon>Metazoa</taxon>
        <taxon>Placozoa</taxon>
        <taxon>Uniplacotomia</taxon>
        <taxon>Trichoplacea</taxon>
        <taxon>Trichoplacidae</taxon>
        <taxon>Trichoplax</taxon>
    </lineage>
</organism>
<dbReference type="STRING" id="10228.B3RUS2"/>
<feature type="domain" description="Replication factor Mcm10 C-terminal" evidence="2">
    <location>
        <begin position="304"/>
        <end position="660"/>
    </location>
</feature>
<dbReference type="KEGG" id="tad:TRIADDRAFT_55391"/>
<dbReference type="GO" id="GO:0043596">
    <property type="term" value="C:nuclear replication fork"/>
    <property type="evidence" value="ECO:0000318"/>
    <property type="project" value="GO_Central"/>
</dbReference>
<dbReference type="Gene3D" id="2.40.50.140">
    <property type="entry name" value="Nucleic acid-binding proteins"/>
    <property type="match status" value="1"/>
</dbReference>
<dbReference type="OMA" id="YKMPCKA"/>
<dbReference type="FunCoup" id="B3RUS2">
    <property type="interactions" value="1029"/>
</dbReference>
<dbReference type="GeneID" id="6753118"/>
<dbReference type="InterPro" id="IPR012340">
    <property type="entry name" value="NA-bd_OB-fold"/>
</dbReference>
<reference evidence="3 4" key="1">
    <citation type="journal article" date="2008" name="Nature">
        <title>The Trichoplax genome and the nature of placozoans.</title>
        <authorList>
            <person name="Srivastava M."/>
            <person name="Begovic E."/>
            <person name="Chapman J."/>
            <person name="Putnam N.H."/>
            <person name="Hellsten U."/>
            <person name="Kawashima T."/>
            <person name="Kuo A."/>
            <person name="Mitros T."/>
            <person name="Salamov A."/>
            <person name="Carpenter M.L."/>
            <person name="Signorovitch A.Y."/>
            <person name="Moreno M.A."/>
            <person name="Kamm K."/>
            <person name="Grimwood J."/>
            <person name="Schmutz J."/>
            <person name="Shapiro H."/>
            <person name="Grigoriev I.V."/>
            <person name="Buss L.W."/>
            <person name="Schierwater B."/>
            <person name="Dellaporta S.L."/>
            <person name="Rokhsar D.S."/>
        </authorList>
    </citation>
    <scope>NUCLEOTIDE SEQUENCE [LARGE SCALE GENOMIC DNA]</scope>
    <source>
        <strain evidence="3 4">Grell-BS-1999</strain>
    </source>
</reference>
<dbReference type="InterPro" id="IPR015411">
    <property type="entry name" value="Rep_factor_Mcm10_C"/>
</dbReference>
<dbReference type="InParanoid" id="B3RUS2"/>
<dbReference type="SMART" id="SM01280">
    <property type="entry name" value="Mcm10"/>
    <property type="match status" value="1"/>
</dbReference>
<dbReference type="eggNOG" id="KOG3056">
    <property type="taxonomic scope" value="Eukaryota"/>
</dbReference>
<evidence type="ECO:0000313" key="3">
    <source>
        <dbReference type="EMBL" id="EDV25373.1"/>
    </source>
</evidence>
<accession>B3RUS2</accession>
<dbReference type="EMBL" id="DS985244">
    <property type="protein sequence ID" value="EDV25373.1"/>
    <property type="molecule type" value="Genomic_DNA"/>
</dbReference>
<dbReference type="Pfam" id="PF22379">
    <property type="entry name" value="OB_MCM10"/>
    <property type="match status" value="1"/>
</dbReference>